<sequence length="342" mass="36582">MLHDVCCTCATLFSALARVSSSEKPLPENKQLDCCGRIICHGCIQACRPSNPRFLSYCPYCQVSGRSPLAHRLKDRPRGREPTSTPATTLDPPPYSTVAPAIISPPGTPATRPDLTDSSYPPPPYPPSPVTTATATTATPSRPNPQDNQPPAAPTPHPTTSITHHLRHTHPHDTIPSLSLCYGIPAARLRRHNNLTSDHLLAARQTLLIPTPNPSPNPSPNPAPNLSSLSPHPVEDAAERQRKTTVRRWMVACKEADYDVAVVYLAGVGYDLDAGVRRYWDDERWVGGHPGPAGASAGAGSGAGFGSVGGDGRGRGRGRGAGREARREGKAGRWWGWGLGDR</sequence>
<feature type="compositionally biased region" description="Pro residues" evidence="1">
    <location>
        <begin position="120"/>
        <end position="129"/>
    </location>
</feature>
<accession>A0AAN6URA2</accession>
<dbReference type="InterPro" id="IPR018392">
    <property type="entry name" value="LysM"/>
</dbReference>
<dbReference type="PANTHER" id="PTHR20932:SF31">
    <property type="entry name" value="RING-TYPE DOMAIN-CONTAINING PROTEIN"/>
    <property type="match status" value="1"/>
</dbReference>
<evidence type="ECO:0000313" key="3">
    <source>
        <dbReference type="EMBL" id="KAK4137381.1"/>
    </source>
</evidence>
<dbReference type="InterPro" id="IPR045030">
    <property type="entry name" value="LYSM1-4"/>
</dbReference>
<feature type="compositionally biased region" description="Basic and acidic residues" evidence="1">
    <location>
        <begin position="321"/>
        <end position="330"/>
    </location>
</feature>
<evidence type="ECO:0000256" key="1">
    <source>
        <dbReference type="SAM" id="MobiDB-lite"/>
    </source>
</evidence>
<keyword evidence="4" id="KW-1185">Reference proteome</keyword>
<organism evidence="3 4">
    <name type="scientific">Trichocladium antarcticum</name>
    <dbReference type="NCBI Taxonomy" id="1450529"/>
    <lineage>
        <taxon>Eukaryota</taxon>
        <taxon>Fungi</taxon>
        <taxon>Dikarya</taxon>
        <taxon>Ascomycota</taxon>
        <taxon>Pezizomycotina</taxon>
        <taxon>Sordariomycetes</taxon>
        <taxon>Sordariomycetidae</taxon>
        <taxon>Sordariales</taxon>
        <taxon>Chaetomiaceae</taxon>
        <taxon>Trichocladium</taxon>
    </lineage>
</organism>
<protein>
    <recommendedName>
        <fullName evidence="2">LysM domain-containing protein</fullName>
    </recommendedName>
</protein>
<dbReference type="EMBL" id="MU853402">
    <property type="protein sequence ID" value="KAK4137381.1"/>
    <property type="molecule type" value="Genomic_DNA"/>
</dbReference>
<feature type="domain" description="LysM" evidence="2">
    <location>
        <begin position="173"/>
        <end position="210"/>
    </location>
</feature>
<name>A0AAN6URA2_9PEZI</name>
<reference evidence="3" key="2">
    <citation type="submission" date="2023-05" db="EMBL/GenBank/DDBJ databases">
        <authorList>
            <consortium name="Lawrence Berkeley National Laboratory"/>
            <person name="Steindorff A."/>
            <person name="Hensen N."/>
            <person name="Bonometti L."/>
            <person name="Westerberg I."/>
            <person name="Brannstrom I.O."/>
            <person name="Guillou S."/>
            <person name="Cros-Aarteil S."/>
            <person name="Calhoun S."/>
            <person name="Haridas S."/>
            <person name="Kuo A."/>
            <person name="Mondo S."/>
            <person name="Pangilinan J."/>
            <person name="Riley R."/>
            <person name="Labutti K."/>
            <person name="Andreopoulos B."/>
            <person name="Lipzen A."/>
            <person name="Chen C."/>
            <person name="Yanf M."/>
            <person name="Daum C."/>
            <person name="Ng V."/>
            <person name="Clum A."/>
            <person name="Ohm R."/>
            <person name="Martin F."/>
            <person name="Silar P."/>
            <person name="Natvig D."/>
            <person name="Lalanne C."/>
            <person name="Gautier V."/>
            <person name="Ament-Velasquez S.L."/>
            <person name="Kruys A."/>
            <person name="Hutchinson M.I."/>
            <person name="Powell A.J."/>
            <person name="Barry K."/>
            <person name="Miller A.N."/>
            <person name="Grigoriev I.V."/>
            <person name="Debuchy R."/>
            <person name="Gladieux P."/>
            <person name="Thoren M.H."/>
            <person name="Johannesson H."/>
        </authorList>
    </citation>
    <scope>NUCLEOTIDE SEQUENCE</scope>
    <source>
        <strain evidence="3">CBS 123565</strain>
    </source>
</reference>
<feature type="region of interest" description="Disordered" evidence="1">
    <location>
        <begin position="208"/>
        <end position="241"/>
    </location>
</feature>
<feature type="region of interest" description="Disordered" evidence="1">
    <location>
        <begin position="71"/>
        <end position="171"/>
    </location>
</feature>
<evidence type="ECO:0000259" key="2">
    <source>
        <dbReference type="Pfam" id="PF01476"/>
    </source>
</evidence>
<reference evidence="3" key="1">
    <citation type="journal article" date="2023" name="Mol. Phylogenet. Evol.">
        <title>Genome-scale phylogeny and comparative genomics of the fungal order Sordariales.</title>
        <authorList>
            <person name="Hensen N."/>
            <person name="Bonometti L."/>
            <person name="Westerberg I."/>
            <person name="Brannstrom I.O."/>
            <person name="Guillou S."/>
            <person name="Cros-Aarteil S."/>
            <person name="Calhoun S."/>
            <person name="Haridas S."/>
            <person name="Kuo A."/>
            <person name="Mondo S."/>
            <person name="Pangilinan J."/>
            <person name="Riley R."/>
            <person name="LaButti K."/>
            <person name="Andreopoulos B."/>
            <person name="Lipzen A."/>
            <person name="Chen C."/>
            <person name="Yan M."/>
            <person name="Daum C."/>
            <person name="Ng V."/>
            <person name="Clum A."/>
            <person name="Steindorff A."/>
            <person name="Ohm R.A."/>
            <person name="Martin F."/>
            <person name="Silar P."/>
            <person name="Natvig D.O."/>
            <person name="Lalanne C."/>
            <person name="Gautier V."/>
            <person name="Ament-Velasquez S.L."/>
            <person name="Kruys A."/>
            <person name="Hutchinson M.I."/>
            <person name="Powell A.J."/>
            <person name="Barry K."/>
            <person name="Miller A.N."/>
            <person name="Grigoriev I.V."/>
            <person name="Debuchy R."/>
            <person name="Gladieux P."/>
            <person name="Hiltunen Thoren M."/>
            <person name="Johannesson H."/>
        </authorList>
    </citation>
    <scope>NUCLEOTIDE SEQUENCE</scope>
    <source>
        <strain evidence="3">CBS 123565</strain>
    </source>
</reference>
<comment type="caution">
    <text evidence="3">The sequence shown here is derived from an EMBL/GenBank/DDBJ whole genome shotgun (WGS) entry which is preliminary data.</text>
</comment>
<feature type="compositionally biased region" description="Gly residues" evidence="1">
    <location>
        <begin position="297"/>
        <end position="311"/>
    </location>
</feature>
<evidence type="ECO:0000313" key="4">
    <source>
        <dbReference type="Proteomes" id="UP001304895"/>
    </source>
</evidence>
<dbReference type="Pfam" id="PF01476">
    <property type="entry name" value="LysM"/>
    <property type="match status" value="1"/>
</dbReference>
<feature type="compositionally biased region" description="Pro residues" evidence="1">
    <location>
        <begin position="211"/>
        <end position="223"/>
    </location>
</feature>
<dbReference type="AlphaFoldDB" id="A0AAN6URA2"/>
<dbReference type="Gene3D" id="3.10.350.10">
    <property type="entry name" value="LysM domain"/>
    <property type="match status" value="1"/>
</dbReference>
<dbReference type="PANTHER" id="PTHR20932">
    <property type="entry name" value="LYSM AND PUTATIVE PEPTIDOGLYCAN-BINDING DOMAIN-CONTAINING PROTEIN"/>
    <property type="match status" value="1"/>
</dbReference>
<gene>
    <name evidence="3" type="ORF">BT67DRAFT_414630</name>
</gene>
<feature type="region of interest" description="Disordered" evidence="1">
    <location>
        <begin position="290"/>
        <end position="330"/>
    </location>
</feature>
<dbReference type="CDD" id="cd00118">
    <property type="entry name" value="LysM"/>
    <property type="match status" value="1"/>
</dbReference>
<dbReference type="InterPro" id="IPR036779">
    <property type="entry name" value="LysM_dom_sf"/>
</dbReference>
<feature type="compositionally biased region" description="Low complexity" evidence="1">
    <location>
        <begin position="130"/>
        <end position="150"/>
    </location>
</feature>
<proteinExistence type="predicted"/>
<dbReference type="Proteomes" id="UP001304895">
    <property type="component" value="Unassembled WGS sequence"/>
</dbReference>
<dbReference type="PRINTS" id="PR01217">
    <property type="entry name" value="PRICHEXTENSN"/>
</dbReference>